<accession>S4PKW2</accession>
<organism evidence="1">
    <name type="scientific">Pararge aegeria</name>
    <name type="common">speckled wood butterfly</name>
    <dbReference type="NCBI Taxonomy" id="116150"/>
    <lineage>
        <taxon>Eukaryota</taxon>
        <taxon>Metazoa</taxon>
        <taxon>Ecdysozoa</taxon>
        <taxon>Arthropoda</taxon>
        <taxon>Hexapoda</taxon>
        <taxon>Insecta</taxon>
        <taxon>Pterygota</taxon>
        <taxon>Neoptera</taxon>
        <taxon>Endopterygota</taxon>
        <taxon>Lepidoptera</taxon>
        <taxon>Glossata</taxon>
        <taxon>Ditrysia</taxon>
        <taxon>Papilionoidea</taxon>
        <taxon>Nymphalidae</taxon>
        <taxon>Satyrinae</taxon>
        <taxon>Satyrini</taxon>
        <taxon>Parargina</taxon>
        <taxon>Pararge</taxon>
    </lineage>
</organism>
<proteinExistence type="predicted"/>
<evidence type="ECO:0000313" key="1">
    <source>
        <dbReference type="EMBL" id="JAA91709.1"/>
    </source>
</evidence>
<dbReference type="AlphaFoldDB" id="S4PKW2"/>
<dbReference type="EMBL" id="GAIX01000851">
    <property type="protein sequence ID" value="JAA91709.1"/>
    <property type="molecule type" value="Transcribed_RNA"/>
</dbReference>
<reference evidence="1" key="2">
    <citation type="submission" date="2013-05" db="EMBL/GenBank/DDBJ databases">
        <authorList>
            <person name="Carter J.-M."/>
            <person name="Baker S.C."/>
            <person name="Pink R."/>
            <person name="Carter D.R.F."/>
            <person name="Collins A."/>
            <person name="Tomlin J."/>
            <person name="Gibbs M."/>
            <person name="Breuker C.J."/>
        </authorList>
    </citation>
    <scope>NUCLEOTIDE SEQUENCE</scope>
    <source>
        <tissue evidence="1">Ovary</tissue>
    </source>
</reference>
<sequence>MRALTRLYGGLRVGGARGASPWPSSSSKLLKSSFLDTIETGMDMLFKNMSYESETSQELSTDNSDEFEFLSKSSFILYSLMFNYTFHFLTTFSQSI</sequence>
<name>S4PKW2_9NEOP</name>
<reference evidence="1" key="1">
    <citation type="journal article" date="2013" name="BMC Genomics">
        <title>Unscrambling butterfly oogenesis.</title>
        <authorList>
            <person name="Carter J.M."/>
            <person name="Baker S.C."/>
            <person name="Pink R."/>
            <person name="Carter D.R."/>
            <person name="Collins A."/>
            <person name="Tomlin J."/>
            <person name="Gibbs M."/>
            <person name="Breuker C.J."/>
        </authorList>
    </citation>
    <scope>NUCLEOTIDE SEQUENCE</scope>
    <source>
        <tissue evidence="1">Ovary</tissue>
    </source>
</reference>
<protein>
    <submittedName>
        <fullName evidence="1">Uncharacterized protein</fullName>
    </submittedName>
</protein>